<dbReference type="AlphaFoldDB" id="A0A2S6CZF9"/>
<dbReference type="InterPro" id="IPR028082">
    <property type="entry name" value="Peripla_BP_I"/>
</dbReference>
<dbReference type="InterPro" id="IPR011990">
    <property type="entry name" value="TPR-like_helical_dom_sf"/>
</dbReference>
<evidence type="ECO:0000259" key="4">
    <source>
        <dbReference type="Pfam" id="PF13401"/>
    </source>
</evidence>
<comment type="similarity">
    <text evidence="1">Belongs to the leucine-binding protein family.</text>
</comment>
<evidence type="ECO:0008006" key="8">
    <source>
        <dbReference type="Google" id="ProtNLM"/>
    </source>
</evidence>
<dbReference type="InterPro" id="IPR027417">
    <property type="entry name" value="P-loop_NTPase"/>
</dbReference>
<dbReference type="InterPro" id="IPR049945">
    <property type="entry name" value="AAA_22"/>
</dbReference>
<feature type="domain" description="Leucine-binding protein" evidence="5">
    <location>
        <begin position="570"/>
        <end position="904"/>
    </location>
</feature>
<dbReference type="OrthoDB" id="478637at2"/>
<dbReference type="SUPFAM" id="SSF48452">
    <property type="entry name" value="TPR-like"/>
    <property type="match status" value="1"/>
</dbReference>
<organism evidence="6 7">
    <name type="scientific">Cuspidothrix issatschenkoi CHARLIE-1</name>
    <dbReference type="NCBI Taxonomy" id="2052836"/>
    <lineage>
        <taxon>Bacteria</taxon>
        <taxon>Bacillati</taxon>
        <taxon>Cyanobacteriota</taxon>
        <taxon>Cyanophyceae</taxon>
        <taxon>Nostocales</taxon>
        <taxon>Aphanizomenonaceae</taxon>
        <taxon>Cuspidothrix</taxon>
    </lineage>
</organism>
<keyword evidence="2" id="KW-0732">Signal</keyword>
<dbReference type="PROSITE" id="PS50005">
    <property type="entry name" value="TPR"/>
    <property type="match status" value="1"/>
</dbReference>
<evidence type="ECO:0000259" key="5">
    <source>
        <dbReference type="Pfam" id="PF13458"/>
    </source>
</evidence>
<reference evidence="6 7" key="1">
    <citation type="submission" date="2018-02" db="EMBL/GenBank/DDBJ databases">
        <title>Discovery of a pederin family compound in a non-symbiotic bloom-forming cyanobacterium.</title>
        <authorList>
            <person name="Kust A."/>
            <person name="Mares J."/>
            <person name="Jokela J."/>
            <person name="Urajova P."/>
            <person name="Hajek J."/>
            <person name="Saurav K."/>
            <person name="Voracova K."/>
            <person name="Fewer D.P."/>
            <person name="Haapaniemi E."/>
            <person name="Permi P."/>
            <person name="Rehakova K."/>
            <person name="Sivonen K."/>
            <person name="Hrouzek P."/>
        </authorList>
    </citation>
    <scope>NUCLEOTIDE SEQUENCE [LARGE SCALE GENOMIC DNA]</scope>
    <source>
        <strain evidence="6 7">CHARLIE-1</strain>
    </source>
</reference>
<protein>
    <recommendedName>
        <fullName evidence="8">ABC transporter substrate-binding protein</fullName>
    </recommendedName>
</protein>
<dbReference type="InterPro" id="IPR051010">
    <property type="entry name" value="BCAA_transport"/>
</dbReference>
<dbReference type="Gene3D" id="3.40.50.300">
    <property type="entry name" value="P-loop containing nucleotide triphosphate hydrolases"/>
    <property type="match status" value="1"/>
</dbReference>
<sequence>MITFPKHQRNPYIVGRPIDQQLLFGRGDVFSSITTHLQQQQQIIVCYGQRRIGKSSVLRNIPRKLQDLNEFVFVRFSLDYYSQEPLSKILAHLAQQVVSDLFLDEENIKLPVITDLESDSQVFLNKFLPQVYQLIQNKNIVFLLDEFDVLLNNDHPELLRHFNKSLTKIISTNNKLFFILFIEQKSINNPKTKQIFKDVPAIEIGLLDENSTKDLIIKPAENILEYEEDAIKEIFNLSAGHPYLIQAICFSIFGKARDNDNWRVNREDVEAIINKVVELAGAGLAWFWDGFSIAEKIVFSAIAESQETSENYLAIIARLTNELDNKLIIETEQLLKTNGFLDETGEKIKIELVRRWIIQHHPLKEEIYFELDKLNLDQKKNQSNLELYLTAVSDKNNVSFFEDANQVKYEIIKSPTKLSENRSLNINILSNRQKAFSVVTPPNPKLIILPAIVTLSLIISSIILVKPTNFILVEPTNPCPAGEKLDFGVFCVADNSRISRGERTLFPANTNTFRDQGIQAFQRENYQEAADLFKKAIGANRNDPEVVIYYNNALARKAGSPLTLAVVVGSAEGVLRGVAQAQDQFNRNNGLTGRLLEIVIANDNDDPIQSQQIAQQLVKDDSILGVIGHNSSDATKAALPEYEKAGLAVIAPTSTSIFLLQNPVFFRVVYSDKAAGKALAEYAFNNLKVKRVVVFRNPESIYSNSIREVFTRHFENLGGKVVRNVDITASSFDAKKEVAESVDINKAQAAILLPNTQITDIAIEIAKEITNKNEQLKTQKLETPELKMLGGDSLYKRTTLERGGKNVEGLIIAVPWFKDQPEAKSFAQRAEKQWGRDISWTTATSYDATQAFIKSLSGSSTRTTVLDSLKNVNLPMGKTSGSPLQFTPEREREGQAVLVQIKDGKFTMIPDK</sequence>
<dbReference type="GO" id="GO:0016887">
    <property type="term" value="F:ATP hydrolysis activity"/>
    <property type="evidence" value="ECO:0007669"/>
    <property type="project" value="InterPro"/>
</dbReference>
<dbReference type="PANTHER" id="PTHR30483:SF6">
    <property type="entry name" value="PERIPLASMIC BINDING PROTEIN OF ABC TRANSPORTER FOR NATURAL AMINO ACIDS"/>
    <property type="match status" value="1"/>
</dbReference>
<dbReference type="Proteomes" id="UP000239589">
    <property type="component" value="Unassembled WGS sequence"/>
</dbReference>
<dbReference type="EMBL" id="PGEM01000006">
    <property type="protein sequence ID" value="PPJ65099.1"/>
    <property type="molecule type" value="Genomic_DNA"/>
</dbReference>
<evidence type="ECO:0000256" key="1">
    <source>
        <dbReference type="ARBA" id="ARBA00010062"/>
    </source>
</evidence>
<dbReference type="PANTHER" id="PTHR30483">
    <property type="entry name" value="LEUCINE-SPECIFIC-BINDING PROTEIN"/>
    <property type="match status" value="1"/>
</dbReference>
<feature type="domain" description="ORC1/DEAH AAA+ ATPase" evidence="4">
    <location>
        <begin position="39"/>
        <end position="184"/>
    </location>
</feature>
<dbReference type="SUPFAM" id="SSF53822">
    <property type="entry name" value="Periplasmic binding protein-like I"/>
    <property type="match status" value="1"/>
</dbReference>
<dbReference type="InterPro" id="IPR019734">
    <property type="entry name" value="TPR_rpt"/>
</dbReference>
<evidence type="ECO:0000256" key="2">
    <source>
        <dbReference type="ARBA" id="ARBA00022729"/>
    </source>
</evidence>
<dbReference type="InterPro" id="IPR028081">
    <property type="entry name" value="Leu-bd"/>
</dbReference>
<evidence type="ECO:0000313" key="6">
    <source>
        <dbReference type="EMBL" id="PPJ65099.1"/>
    </source>
</evidence>
<dbReference type="Pfam" id="PF13401">
    <property type="entry name" value="AAA_22"/>
    <property type="match status" value="1"/>
</dbReference>
<dbReference type="SUPFAM" id="SSF52540">
    <property type="entry name" value="P-loop containing nucleoside triphosphate hydrolases"/>
    <property type="match status" value="1"/>
</dbReference>
<dbReference type="CDD" id="cd06268">
    <property type="entry name" value="PBP1_ABC_transporter_LIVBP-like"/>
    <property type="match status" value="1"/>
</dbReference>
<dbReference type="Pfam" id="PF13458">
    <property type="entry name" value="Peripla_BP_6"/>
    <property type="match status" value="1"/>
</dbReference>
<keyword evidence="3" id="KW-0802">TPR repeat</keyword>
<feature type="repeat" description="TPR" evidence="3">
    <location>
        <begin position="510"/>
        <end position="543"/>
    </location>
</feature>
<evidence type="ECO:0000313" key="7">
    <source>
        <dbReference type="Proteomes" id="UP000239589"/>
    </source>
</evidence>
<evidence type="ECO:0000256" key="3">
    <source>
        <dbReference type="PROSITE-ProRule" id="PRU00339"/>
    </source>
</evidence>
<accession>A0A2S6CZF9</accession>
<dbReference type="Gene3D" id="3.40.50.2300">
    <property type="match status" value="2"/>
</dbReference>
<comment type="caution">
    <text evidence="6">The sequence shown here is derived from an EMBL/GenBank/DDBJ whole genome shotgun (WGS) entry which is preliminary data.</text>
</comment>
<gene>
    <name evidence="6" type="ORF">CUN59_01040</name>
</gene>
<keyword evidence="7" id="KW-1185">Reference proteome</keyword>
<name>A0A2S6CZF9_9CYAN</name>
<proteinExistence type="inferred from homology"/>